<dbReference type="PANTHER" id="PTHR35186">
    <property type="entry name" value="ANK_REP_REGION DOMAIN-CONTAINING PROTEIN"/>
    <property type="match status" value="1"/>
</dbReference>
<feature type="domain" description="DUF7580" evidence="2">
    <location>
        <begin position="218"/>
        <end position="533"/>
    </location>
</feature>
<accession>A0A8K0TPI8</accession>
<reference evidence="3" key="1">
    <citation type="journal article" date="2021" name="Nat. Commun.">
        <title>Genetic determinants of endophytism in the Arabidopsis root mycobiome.</title>
        <authorList>
            <person name="Mesny F."/>
            <person name="Miyauchi S."/>
            <person name="Thiergart T."/>
            <person name="Pickel B."/>
            <person name="Atanasova L."/>
            <person name="Karlsson M."/>
            <person name="Huettel B."/>
            <person name="Barry K.W."/>
            <person name="Haridas S."/>
            <person name="Chen C."/>
            <person name="Bauer D."/>
            <person name="Andreopoulos W."/>
            <person name="Pangilinan J."/>
            <person name="LaButti K."/>
            <person name="Riley R."/>
            <person name="Lipzen A."/>
            <person name="Clum A."/>
            <person name="Drula E."/>
            <person name="Henrissat B."/>
            <person name="Kohler A."/>
            <person name="Grigoriev I.V."/>
            <person name="Martin F.M."/>
            <person name="Hacquard S."/>
        </authorList>
    </citation>
    <scope>NUCLEOTIDE SEQUENCE</scope>
    <source>
        <strain evidence="3">MPI-CAGE-AT-0016</strain>
    </source>
</reference>
<comment type="caution">
    <text evidence="3">The sequence shown here is derived from an EMBL/GenBank/DDBJ whole genome shotgun (WGS) entry which is preliminary data.</text>
</comment>
<sequence length="540" mass="61459">MSGFEIAGVVLAVLPLFAQAGKVHIATLHKAASRATRDDKLEEFYREFWWETFELGKLLEQVVQGLPDVSEGRKQELLGSTDDGTTWAAADIAAALNEFFASSDDHLAFQKVMEKVLDLLSRLVKDETIHVSQEEKHHAKMYKLLGDFEKSRLDGSTASTFRDRFKFFRKEKSRSICLANLRTWRERLSSIVGRATRKTDDRKKALATTPGAKGPSPKLRILSQRLFTALWKCWSCECEERHEARFCLANCGNADKDPGDGGIHFDFLVDYPHGQDERRWREATVTIKAASSTDTQVRAELEKFCECVRSRHGGKYCAQLLVEDLESSRRIWRLNLREPQLAFLETKPSITFEGMLENGNAPSLIERRRLALTFAYSLFQLHESPWLSRHWDKDSIHFFYQSASIVDLARPYLRATFDDFPSGGELPDLDRFHRHLGILRLGILLVELHKWRPLESFRQESDLIDGQPTPNTDMLVLKKLLGSLDDCFPTYRGAITACLNMPWVSSSSRVSLEDSDTWNGVCVDVLAPLKREVALGTMAI</sequence>
<feature type="chain" id="PRO_5035468177" description="DUF7580 domain-containing protein" evidence="1">
    <location>
        <begin position="21"/>
        <end position="540"/>
    </location>
</feature>
<organism evidence="3 4">
    <name type="scientific">Plectosphaerella cucumerina</name>
    <dbReference type="NCBI Taxonomy" id="40658"/>
    <lineage>
        <taxon>Eukaryota</taxon>
        <taxon>Fungi</taxon>
        <taxon>Dikarya</taxon>
        <taxon>Ascomycota</taxon>
        <taxon>Pezizomycotina</taxon>
        <taxon>Sordariomycetes</taxon>
        <taxon>Hypocreomycetidae</taxon>
        <taxon>Glomerellales</taxon>
        <taxon>Plectosphaerellaceae</taxon>
        <taxon>Plectosphaerella</taxon>
    </lineage>
</organism>
<dbReference type="InterPro" id="IPR056002">
    <property type="entry name" value="DUF7580"/>
</dbReference>
<protein>
    <recommendedName>
        <fullName evidence="2">DUF7580 domain-containing protein</fullName>
    </recommendedName>
</protein>
<dbReference type="Pfam" id="PF24476">
    <property type="entry name" value="DUF7580"/>
    <property type="match status" value="1"/>
</dbReference>
<evidence type="ECO:0000256" key="1">
    <source>
        <dbReference type="SAM" id="SignalP"/>
    </source>
</evidence>
<evidence type="ECO:0000313" key="4">
    <source>
        <dbReference type="Proteomes" id="UP000813385"/>
    </source>
</evidence>
<dbReference type="PANTHER" id="PTHR35186:SF4">
    <property type="entry name" value="PRION-INHIBITION AND PROPAGATION HELO DOMAIN-CONTAINING PROTEIN"/>
    <property type="match status" value="1"/>
</dbReference>
<dbReference type="OrthoDB" id="3565018at2759"/>
<keyword evidence="1" id="KW-0732">Signal</keyword>
<feature type="signal peptide" evidence="1">
    <location>
        <begin position="1"/>
        <end position="20"/>
    </location>
</feature>
<evidence type="ECO:0000313" key="3">
    <source>
        <dbReference type="EMBL" id="KAH7367164.1"/>
    </source>
</evidence>
<gene>
    <name evidence="3" type="ORF">B0T11DRAFT_274793</name>
</gene>
<dbReference type="EMBL" id="JAGPXD010000002">
    <property type="protein sequence ID" value="KAH7367164.1"/>
    <property type="molecule type" value="Genomic_DNA"/>
</dbReference>
<proteinExistence type="predicted"/>
<evidence type="ECO:0000259" key="2">
    <source>
        <dbReference type="Pfam" id="PF24476"/>
    </source>
</evidence>
<keyword evidence="4" id="KW-1185">Reference proteome</keyword>
<dbReference type="AlphaFoldDB" id="A0A8K0TPI8"/>
<name>A0A8K0TPI8_9PEZI</name>
<dbReference type="Proteomes" id="UP000813385">
    <property type="component" value="Unassembled WGS sequence"/>
</dbReference>